<evidence type="ECO:0000313" key="1">
    <source>
        <dbReference type="EMBL" id="KAK8941838.1"/>
    </source>
</evidence>
<sequence length="150" mass="16757">MVSHTGICANATDGFAEPFLGEPHQSEIIGFSGFQGLGLLISPWKIARIFLKLRLEFASVFDGLQYLCANVELYALFRALGILTQEEICGSRRRNRHGAHATSLPIWRGVRTAVSKNPRLPIDSEPVEFNAFSRKPRARAERDEEESARS</sequence>
<evidence type="ECO:0000313" key="2">
    <source>
        <dbReference type="Proteomes" id="UP001412067"/>
    </source>
</evidence>
<comment type="caution">
    <text evidence="1">The sequence shown here is derived from an EMBL/GenBank/DDBJ whole genome shotgun (WGS) entry which is preliminary data.</text>
</comment>
<accession>A0ABR2LIX4</accession>
<reference evidence="1 2" key="1">
    <citation type="journal article" date="2022" name="Nat. Plants">
        <title>Genomes of leafy and leafless Platanthera orchids illuminate the evolution of mycoheterotrophy.</title>
        <authorList>
            <person name="Li M.H."/>
            <person name="Liu K.W."/>
            <person name="Li Z."/>
            <person name="Lu H.C."/>
            <person name="Ye Q.L."/>
            <person name="Zhang D."/>
            <person name="Wang J.Y."/>
            <person name="Li Y.F."/>
            <person name="Zhong Z.M."/>
            <person name="Liu X."/>
            <person name="Yu X."/>
            <person name="Liu D.K."/>
            <person name="Tu X.D."/>
            <person name="Liu B."/>
            <person name="Hao Y."/>
            <person name="Liao X.Y."/>
            <person name="Jiang Y.T."/>
            <person name="Sun W.H."/>
            <person name="Chen J."/>
            <person name="Chen Y.Q."/>
            <person name="Ai Y."/>
            <person name="Zhai J.W."/>
            <person name="Wu S.S."/>
            <person name="Zhou Z."/>
            <person name="Hsiao Y.Y."/>
            <person name="Wu W.L."/>
            <person name="Chen Y.Y."/>
            <person name="Lin Y.F."/>
            <person name="Hsu J.L."/>
            <person name="Li C.Y."/>
            <person name="Wang Z.W."/>
            <person name="Zhao X."/>
            <person name="Zhong W.Y."/>
            <person name="Ma X.K."/>
            <person name="Ma L."/>
            <person name="Huang J."/>
            <person name="Chen G.Z."/>
            <person name="Huang M.Z."/>
            <person name="Huang L."/>
            <person name="Peng D.H."/>
            <person name="Luo Y.B."/>
            <person name="Zou S.Q."/>
            <person name="Chen S.P."/>
            <person name="Lan S."/>
            <person name="Tsai W.C."/>
            <person name="Van de Peer Y."/>
            <person name="Liu Z.J."/>
        </authorList>
    </citation>
    <scope>NUCLEOTIDE SEQUENCE [LARGE SCALE GENOMIC DNA]</scope>
    <source>
        <strain evidence="1">Lor288</strain>
    </source>
</reference>
<protein>
    <submittedName>
        <fullName evidence="1">Uncharacterized protein</fullName>
    </submittedName>
</protein>
<dbReference type="Proteomes" id="UP001412067">
    <property type="component" value="Unassembled WGS sequence"/>
</dbReference>
<dbReference type="EMBL" id="JBBWWR010000019">
    <property type="protein sequence ID" value="KAK8941838.1"/>
    <property type="molecule type" value="Genomic_DNA"/>
</dbReference>
<name>A0ABR2LIX4_9ASPA</name>
<organism evidence="1 2">
    <name type="scientific">Platanthera guangdongensis</name>
    <dbReference type="NCBI Taxonomy" id="2320717"/>
    <lineage>
        <taxon>Eukaryota</taxon>
        <taxon>Viridiplantae</taxon>
        <taxon>Streptophyta</taxon>
        <taxon>Embryophyta</taxon>
        <taxon>Tracheophyta</taxon>
        <taxon>Spermatophyta</taxon>
        <taxon>Magnoliopsida</taxon>
        <taxon>Liliopsida</taxon>
        <taxon>Asparagales</taxon>
        <taxon>Orchidaceae</taxon>
        <taxon>Orchidoideae</taxon>
        <taxon>Orchideae</taxon>
        <taxon>Orchidinae</taxon>
        <taxon>Platanthera</taxon>
    </lineage>
</organism>
<proteinExistence type="predicted"/>
<keyword evidence="2" id="KW-1185">Reference proteome</keyword>
<gene>
    <name evidence="1" type="ORF">KSP40_PGU007492</name>
</gene>